<proteinExistence type="predicted"/>
<keyword evidence="3" id="KW-1185">Reference proteome</keyword>
<dbReference type="SUPFAM" id="SSF52540">
    <property type="entry name" value="P-loop containing nucleoside triphosphate hydrolases"/>
    <property type="match status" value="1"/>
</dbReference>
<reference evidence="3" key="1">
    <citation type="journal article" date="2019" name="Int. J. Syst. Evol. Microbiol.">
        <title>The Global Catalogue of Microorganisms (GCM) 10K type strain sequencing project: providing services to taxonomists for standard genome sequencing and annotation.</title>
        <authorList>
            <consortium name="The Broad Institute Genomics Platform"/>
            <consortium name="The Broad Institute Genome Sequencing Center for Infectious Disease"/>
            <person name="Wu L."/>
            <person name="Ma J."/>
        </authorList>
    </citation>
    <scope>NUCLEOTIDE SEQUENCE [LARGE SCALE GENOMIC DNA]</scope>
    <source>
        <strain evidence="3">JCM 10977</strain>
    </source>
</reference>
<dbReference type="EMBL" id="BAAAHK010000007">
    <property type="protein sequence ID" value="GAA0938874.1"/>
    <property type="molecule type" value="Genomic_DNA"/>
</dbReference>
<gene>
    <name evidence="2" type="primary">afsR</name>
    <name evidence="2" type="ORF">GCM10009554_28150</name>
</gene>
<sequence length="787" mass="85772">MPEFASVLRGFRRAAALTQEALADKAGVSVEAVRTLEGGRRRYPRTTTIEALAAALGLSEAEVAQLTEAAARPKARGANQLPDDLVDFIGRSSQFEDLTGRLTRMPENSRAVVISAIAGMGGVGKTALAVHAAHAVTTAYPDGHFYLDLRGFGAAEPMETLEALGILLRRLGTPANLIPESLAEATARYRSAIAGRKMLLILDNAAGQAQVEALVPGTGDSAVMITSRRLLTGLPGAFHLELEVLPDDDALKLLEATAGKERLASDPDATAAVIRQCGGLPLALRIAGARLAARPDWSVADLRDRLADERSRLDVLADENLSVRATIGLSLNDPAAADREAVALFPLLGLSEGPDVDLFVVSALADRPEREVEQLLERLVDIHLLEAAEPGRYRLHDLVRVVAQELVEQQLDEGDRFAARLRVLDLYVGTGWRYRSSFGLGQMSGDWLQEEWLSAARDIGEKADVEAWLDAERHNVLAAARRAVTGPIEVRRLVARLLSGVSPGLVGRLRHHDWRDLGLLAVEAERSVGDPFAGAFAPFELGMAYAMLEDFPAAAEQFAASIAAPKTAEYPEHRQFCLLNLADCLQKSGRPEDGLEWAREALAMTIEREDERGEPEAHLTLGTIFGRLGRSEEQDEEFRRTADLARASKIESQHHWLLLHIGRSYRETGRPELALTVLAEVAEYNRGRGAELRLAETQIQQAMAELDLGRGEPALDHLLEGLEIAERFENQSLEVLVRQHLGRAYAALGSPERAQVEWTTAIDICARYGLPQAGEVRELLEQVRSSS</sequence>
<evidence type="ECO:0000313" key="2">
    <source>
        <dbReference type="EMBL" id="GAA0938874.1"/>
    </source>
</evidence>
<dbReference type="Proteomes" id="UP001500542">
    <property type="component" value="Unassembled WGS sequence"/>
</dbReference>
<dbReference type="InterPro" id="IPR019734">
    <property type="entry name" value="TPR_rpt"/>
</dbReference>
<name>A0ABP4AN48_9ACTN</name>
<dbReference type="RefSeq" id="WP_343968832.1">
    <property type="nucleotide sequence ID" value="NZ_BAAAHK010000007.1"/>
</dbReference>
<evidence type="ECO:0000259" key="1">
    <source>
        <dbReference type="PROSITE" id="PS50943"/>
    </source>
</evidence>
<protein>
    <submittedName>
        <fullName evidence="2">Transcriptional regulator AfsR</fullName>
    </submittedName>
</protein>
<dbReference type="PANTHER" id="PTHR47691:SF3">
    <property type="entry name" value="HTH-TYPE TRANSCRIPTIONAL REGULATOR RV0890C-RELATED"/>
    <property type="match status" value="1"/>
</dbReference>
<dbReference type="CDD" id="cd00093">
    <property type="entry name" value="HTH_XRE"/>
    <property type="match status" value="1"/>
</dbReference>
<comment type="caution">
    <text evidence="2">The sequence shown here is derived from an EMBL/GenBank/DDBJ whole genome shotgun (WGS) entry which is preliminary data.</text>
</comment>
<dbReference type="Pfam" id="PF00931">
    <property type="entry name" value="NB-ARC"/>
    <property type="match status" value="1"/>
</dbReference>
<dbReference type="InterPro" id="IPR002182">
    <property type="entry name" value="NB-ARC"/>
</dbReference>
<dbReference type="InterPro" id="IPR010982">
    <property type="entry name" value="Lambda_DNA-bd_dom_sf"/>
</dbReference>
<dbReference type="PRINTS" id="PR00364">
    <property type="entry name" value="DISEASERSIST"/>
</dbReference>
<dbReference type="SUPFAM" id="SSF48452">
    <property type="entry name" value="TPR-like"/>
    <property type="match status" value="2"/>
</dbReference>
<dbReference type="SUPFAM" id="SSF47413">
    <property type="entry name" value="lambda repressor-like DNA-binding domains"/>
    <property type="match status" value="1"/>
</dbReference>
<organism evidence="2 3">
    <name type="scientific">Kribbella koreensis</name>
    <dbReference type="NCBI Taxonomy" id="57909"/>
    <lineage>
        <taxon>Bacteria</taxon>
        <taxon>Bacillati</taxon>
        <taxon>Actinomycetota</taxon>
        <taxon>Actinomycetes</taxon>
        <taxon>Propionibacteriales</taxon>
        <taxon>Kribbellaceae</taxon>
        <taxon>Kribbella</taxon>
    </lineage>
</organism>
<dbReference type="InterPro" id="IPR001387">
    <property type="entry name" value="Cro/C1-type_HTH"/>
</dbReference>
<dbReference type="Gene3D" id="1.10.260.40">
    <property type="entry name" value="lambda repressor-like DNA-binding domains"/>
    <property type="match status" value="1"/>
</dbReference>
<dbReference type="Gene3D" id="3.40.50.300">
    <property type="entry name" value="P-loop containing nucleotide triphosphate hydrolases"/>
    <property type="match status" value="1"/>
</dbReference>
<dbReference type="InterPro" id="IPR027417">
    <property type="entry name" value="P-loop_NTPase"/>
</dbReference>
<evidence type="ECO:0000313" key="3">
    <source>
        <dbReference type="Proteomes" id="UP001500542"/>
    </source>
</evidence>
<dbReference type="PANTHER" id="PTHR47691">
    <property type="entry name" value="REGULATOR-RELATED"/>
    <property type="match status" value="1"/>
</dbReference>
<feature type="domain" description="HTH cro/C1-type" evidence="1">
    <location>
        <begin position="8"/>
        <end position="63"/>
    </location>
</feature>
<accession>A0ABP4AN48</accession>
<dbReference type="SMART" id="SM00028">
    <property type="entry name" value="TPR"/>
    <property type="match status" value="5"/>
</dbReference>
<dbReference type="InterPro" id="IPR011990">
    <property type="entry name" value="TPR-like_helical_dom_sf"/>
</dbReference>
<dbReference type="PROSITE" id="PS50943">
    <property type="entry name" value="HTH_CROC1"/>
    <property type="match status" value="1"/>
</dbReference>
<dbReference type="SMART" id="SM00530">
    <property type="entry name" value="HTH_XRE"/>
    <property type="match status" value="1"/>
</dbReference>
<dbReference type="Pfam" id="PF13560">
    <property type="entry name" value="HTH_31"/>
    <property type="match status" value="1"/>
</dbReference>
<dbReference type="Gene3D" id="1.25.40.10">
    <property type="entry name" value="Tetratricopeptide repeat domain"/>
    <property type="match status" value="2"/>
</dbReference>